<dbReference type="InterPro" id="IPR002938">
    <property type="entry name" value="FAD-bd"/>
</dbReference>
<dbReference type="InterPro" id="IPR036188">
    <property type="entry name" value="FAD/NAD-bd_sf"/>
</dbReference>
<comment type="cofactor">
    <cofactor evidence="1">
        <name>FAD</name>
        <dbReference type="ChEBI" id="CHEBI:57692"/>
    </cofactor>
</comment>
<dbReference type="InterPro" id="IPR050493">
    <property type="entry name" value="FAD-dep_Monooxygenase_BioMet"/>
</dbReference>
<reference evidence="7 8" key="1">
    <citation type="submission" date="2020-08" db="EMBL/GenBank/DDBJ databases">
        <title>A Genomic Blueprint of the Chicken Gut Microbiome.</title>
        <authorList>
            <person name="Gilroy R."/>
            <person name="Ravi A."/>
            <person name="Getino M."/>
            <person name="Pursley I."/>
            <person name="Horton D.L."/>
            <person name="Alikhan N.-F."/>
            <person name="Baker D."/>
            <person name="Gharbi K."/>
            <person name="Hall N."/>
            <person name="Watson M."/>
            <person name="Adriaenssens E.M."/>
            <person name="Foster-Nyarko E."/>
            <person name="Jarju S."/>
            <person name="Secka A."/>
            <person name="Antonio M."/>
            <person name="Oren A."/>
            <person name="Chaudhuri R."/>
            <person name="La Ragione R.M."/>
            <person name="Hildebrand F."/>
            <person name="Pallen M.J."/>
        </authorList>
    </citation>
    <scope>NUCLEOTIDE SEQUENCE [LARGE SCALE GENOMIC DNA]</scope>
    <source>
        <strain evidence="7 8">Sa5YUA1</strain>
    </source>
</reference>
<dbReference type="PANTHER" id="PTHR13789">
    <property type="entry name" value="MONOOXYGENASE"/>
    <property type="match status" value="1"/>
</dbReference>
<feature type="domain" description="FAD-binding" evidence="6">
    <location>
        <begin position="10"/>
        <end position="348"/>
    </location>
</feature>
<sequence>MANTAQNPFIVIGGGIGGLATALGVAENQQYVKVLEQAPEFGEVGAGIQLAANATNVLQRLGVMDKINEIAVFPKRLVLMDAFSGKELSALDLGEVYQKRYGAPYIVLHRSDLHRVLLEACQENPYIELATNQRITTTEENDQGITVKAENGDVHKGIAVIGADGLWSNVRKMFSDDQPVCSGYVAYRGAIPIEEVKTSIGAMDDVYMWIGPDLHLVQYPVRRGELYNQVVVFKSKNYRPEIEKTEDWGTPEEMDAVFAGSCELVQNAISFISRQKRWPMFDRLPIENWTQGHITLTGDAAHPMLQYLAQGACQALEDAAYMSDMLSEHGEDIPAAFAAFQKERQPRTAYVQGSARTWGEIIHNTTNEGILLRNIILGKRQSNDFEFVDQFHGYNKNAKLIEA</sequence>
<dbReference type="SUPFAM" id="SSF51905">
    <property type="entry name" value="FAD/NAD(P)-binding domain"/>
    <property type="match status" value="1"/>
</dbReference>
<dbReference type="EMBL" id="JACSQT010000004">
    <property type="protein sequence ID" value="MBD7937446.1"/>
    <property type="molecule type" value="Genomic_DNA"/>
</dbReference>
<keyword evidence="5 7" id="KW-0503">Monooxygenase</keyword>
<dbReference type="Gene3D" id="3.50.50.60">
    <property type="entry name" value="FAD/NAD(P)-binding domain"/>
    <property type="match status" value="1"/>
</dbReference>
<keyword evidence="3" id="KW-0274">FAD</keyword>
<evidence type="ECO:0000256" key="1">
    <source>
        <dbReference type="ARBA" id="ARBA00001974"/>
    </source>
</evidence>
<evidence type="ECO:0000256" key="3">
    <source>
        <dbReference type="ARBA" id="ARBA00022827"/>
    </source>
</evidence>
<comment type="caution">
    <text evidence="7">The sequence shown here is derived from an EMBL/GenBank/DDBJ whole genome shotgun (WGS) entry which is preliminary data.</text>
</comment>
<dbReference type="PANTHER" id="PTHR13789:SF318">
    <property type="entry name" value="GERANYLGERANYL DIPHOSPHATE REDUCTASE"/>
    <property type="match status" value="1"/>
</dbReference>
<gene>
    <name evidence="7" type="ORF">H9655_10460</name>
</gene>
<accession>A0ABR8QPK4</accession>
<evidence type="ECO:0000259" key="6">
    <source>
        <dbReference type="Pfam" id="PF01494"/>
    </source>
</evidence>
<evidence type="ECO:0000256" key="2">
    <source>
        <dbReference type="ARBA" id="ARBA00022630"/>
    </source>
</evidence>
<dbReference type="Pfam" id="PF01494">
    <property type="entry name" value="FAD_binding_3"/>
    <property type="match status" value="1"/>
</dbReference>
<keyword evidence="4" id="KW-0560">Oxidoreductase</keyword>
<evidence type="ECO:0000313" key="8">
    <source>
        <dbReference type="Proteomes" id="UP000657931"/>
    </source>
</evidence>
<evidence type="ECO:0000313" key="7">
    <source>
        <dbReference type="EMBL" id="MBD7937446.1"/>
    </source>
</evidence>
<protein>
    <submittedName>
        <fullName evidence="7">FAD-dependent monooxygenase</fullName>
    </submittedName>
</protein>
<dbReference type="GO" id="GO:0004497">
    <property type="term" value="F:monooxygenase activity"/>
    <property type="evidence" value="ECO:0007669"/>
    <property type="project" value="UniProtKB-KW"/>
</dbReference>
<name>A0ABR8QPK4_9BACI</name>
<dbReference type="PRINTS" id="PR00420">
    <property type="entry name" value="RNGMNOXGNASE"/>
</dbReference>
<dbReference type="RefSeq" id="WP_191813677.1">
    <property type="nucleotide sequence ID" value="NZ_JACSQT010000004.1"/>
</dbReference>
<evidence type="ECO:0000256" key="5">
    <source>
        <dbReference type="ARBA" id="ARBA00023033"/>
    </source>
</evidence>
<keyword evidence="8" id="KW-1185">Reference proteome</keyword>
<organism evidence="7 8">
    <name type="scientific">Cytobacillus stercorigallinarum</name>
    <dbReference type="NCBI Taxonomy" id="2762240"/>
    <lineage>
        <taxon>Bacteria</taxon>
        <taxon>Bacillati</taxon>
        <taxon>Bacillota</taxon>
        <taxon>Bacilli</taxon>
        <taxon>Bacillales</taxon>
        <taxon>Bacillaceae</taxon>
        <taxon>Cytobacillus</taxon>
    </lineage>
</organism>
<evidence type="ECO:0000256" key="4">
    <source>
        <dbReference type="ARBA" id="ARBA00023002"/>
    </source>
</evidence>
<keyword evidence="2" id="KW-0285">Flavoprotein</keyword>
<dbReference type="Proteomes" id="UP000657931">
    <property type="component" value="Unassembled WGS sequence"/>
</dbReference>
<proteinExistence type="predicted"/>
<dbReference type="SUPFAM" id="SSF54373">
    <property type="entry name" value="FAD-linked reductases, C-terminal domain"/>
    <property type="match status" value="1"/>
</dbReference>